<dbReference type="SMART" id="SM00342">
    <property type="entry name" value="HTH_ARAC"/>
    <property type="match status" value="1"/>
</dbReference>
<dbReference type="GO" id="GO:0003700">
    <property type="term" value="F:DNA-binding transcription factor activity"/>
    <property type="evidence" value="ECO:0007669"/>
    <property type="project" value="InterPro"/>
</dbReference>
<dbReference type="InterPro" id="IPR009057">
    <property type="entry name" value="Homeodomain-like_sf"/>
</dbReference>
<dbReference type="EMBL" id="FMPI01000002">
    <property type="protein sequence ID" value="SCS39768.1"/>
    <property type="molecule type" value="Genomic_DNA"/>
</dbReference>
<evidence type="ECO:0000259" key="4">
    <source>
        <dbReference type="PROSITE" id="PS01124"/>
    </source>
</evidence>
<dbReference type="Gene3D" id="3.20.20.80">
    <property type="entry name" value="Glycosidases"/>
    <property type="match status" value="1"/>
</dbReference>
<accession>A0A1D4J8I0</accession>
<dbReference type="Gene3D" id="1.10.10.60">
    <property type="entry name" value="Homeodomain-like"/>
    <property type="match status" value="2"/>
</dbReference>
<dbReference type="Proteomes" id="UP000095768">
    <property type="component" value="Unassembled WGS sequence"/>
</dbReference>
<reference evidence="6 8" key="2">
    <citation type="submission" date="2016-09" db="EMBL/GenBank/DDBJ databases">
        <authorList>
            <consortium name="Pathogen Informatics"/>
        </authorList>
    </citation>
    <scope>NUCLEOTIDE SEQUENCE [LARGE SCALE GENOMIC DNA]</scope>
    <source>
        <strain evidence="6 8">82B</strain>
    </source>
</reference>
<organism evidence="6 8">
    <name type="scientific">Staphylococcus caeli</name>
    <dbReference type="NCBI Taxonomy" id="2201815"/>
    <lineage>
        <taxon>Bacteria</taxon>
        <taxon>Bacillati</taxon>
        <taxon>Bacillota</taxon>
        <taxon>Bacilli</taxon>
        <taxon>Bacillales</taxon>
        <taxon>Staphylococcaceae</taxon>
        <taxon>Staphylococcus</taxon>
    </lineage>
</organism>
<reference evidence="5 7" key="1">
    <citation type="submission" date="2016-09" db="EMBL/GenBank/DDBJ databases">
        <authorList>
            <consortium name="Pathogen Informatics"/>
            <person name="Sun Q."/>
            <person name="Inoue M."/>
        </authorList>
    </citation>
    <scope>NUCLEOTIDE SEQUENCE [LARGE SCALE GENOMIC DNA]</scope>
    <source>
        <strain evidence="5 7">82C</strain>
    </source>
</reference>
<dbReference type="EMBL" id="FMPG01000002">
    <property type="protein sequence ID" value="SCS58139.1"/>
    <property type="molecule type" value="Genomic_DNA"/>
</dbReference>
<evidence type="ECO:0000256" key="1">
    <source>
        <dbReference type="ARBA" id="ARBA00023015"/>
    </source>
</evidence>
<evidence type="ECO:0000313" key="7">
    <source>
        <dbReference type="Proteomes" id="UP000095412"/>
    </source>
</evidence>
<dbReference type="PROSITE" id="PS01124">
    <property type="entry name" value="HTH_ARAC_FAMILY_2"/>
    <property type="match status" value="1"/>
</dbReference>
<evidence type="ECO:0000256" key="2">
    <source>
        <dbReference type="ARBA" id="ARBA00023125"/>
    </source>
</evidence>
<feature type="domain" description="HTH araC/xylS-type" evidence="4">
    <location>
        <begin position="160"/>
        <end position="258"/>
    </location>
</feature>
<dbReference type="OrthoDB" id="9776971at2"/>
<dbReference type="InterPro" id="IPR017853">
    <property type="entry name" value="GH"/>
</dbReference>
<dbReference type="SUPFAM" id="SSF51445">
    <property type="entry name" value="(Trans)glycosidases"/>
    <property type="match status" value="1"/>
</dbReference>
<dbReference type="Pfam" id="PF12833">
    <property type="entry name" value="HTH_18"/>
    <property type="match status" value="1"/>
</dbReference>
<evidence type="ECO:0000313" key="8">
    <source>
        <dbReference type="Proteomes" id="UP000095768"/>
    </source>
</evidence>
<dbReference type="AlphaFoldDB" id="A0A1D4J8I0"/>
<dbReference type="PANTHER" id="PTHR43280:SF2">
    <property type="entry name" value="HTH-TYPE TRANSCRIPTIONAL REGULATOR EXSA"/>
    <property type="match status" value="1"/>
</dbReference>
<evidence type="ECO:0000313" key="5">
    <source>
        <dbReference type="EMBL" id="SCS39768.1"/>
    </source>
</evidence>
<dbReference type="RefSeq" id="WP_069994559.1">
    <property type="nucleotide sequence ID" value="NZ_FMPG01000002.1"/>
</dbReference>
<dbReference type="SUPFAM" id="SSF51011">
    <property type="entry name" value="Glycosyl hydrolase domain"/>
    <property type="match status" value="1"/>
</dbReference>
<dbReference type="SUPFAM" id="SSF46689">
    <property type="entry name" value="Homeodomain-like"/>
    <property type="match status" value="2"/>
</dbReference>
<keyword evidence="2" id="KW-0238">DNA-binding</keyword>
<dbReference type="GO" id="GO:0043565">
    <property type="term" value="F:sequence-specific DNA binding"/>
    <property type="evidence" value="ECO:0007669"/>
    <property type="project" value="InterPro"/>
</dbReference>
<dbReference type="InterPro" id="IPR018060">
    <property type="entry name" value="HTH_AraC"/>
</dbReference>
<dbReference type="NCBIfam" id="NF047455">
    <property type="entry name" value="TF_Staph_AryK"/>
    <property type="match status" value="1"/>
</dbReference>
<dbReference type="Gene3D" id="2.60.40.1500">
    <property type="entry name" value="Glycosyl hydrolase domain, family 39"/>
    <property type="match status" value="1"/>
</dbReference>
<keyword evidence="7" id="KW-1185">Reference proteome</keyword>
<dbReference type="PANTHER" id="PTHR43280">
    <property type="entry name" value="ARAC-FAMILY TRANSCRIPTIONAL REGULATOR"/>
    <property type="match status" value="1"/>
</dbReference>
<sequence>MKTLYDVEFNLNTDGRLAVSEGLRIVLILKGTIKVSKSATVMNYQKGDVFIINYNEQYQILKHTDAIVISICLTESYLRKYMYDFQDREFILNRDTLQDVIYQQCVNAIAKIGTVFIRKGEFYKLYIEQQLIDLVFILTRYIPTIDKEKSLLLKTDQRLDYVCDYIERHYAEHINLTEMADKVGLSTTYLSKLFKQQKKMGFNQYINHIRLEHCKNDLVETNESITTIAYKNGFSSSNILLKHFKASTNETPSEFRMKYQNKSQKIAHDDNIQNATYQTYLYYLSLFINQNIGDIVQSPDAQKVLDISLAKTNKSISHFQHVIQIGYIESLLMQRVRKQLIEVKKLLGVNHVLIKDPIEIGHIRRSKIESDEIIPNIHSYMEIDEAINFLMTQQIGLGIELKPPRSATNFNEYYKEMGYFLEHIFNALPDSEALNCIIYIQCTDEVTFKKIVDLFNKYFDNLKIVLNVNIDHLSTIHEVENILNNDYYCIDNIAFSANQNDMIDFKSIEGQQYEMAKRHIFVQYNKIVETLKLEQNRIPFILLNWNTLTGDTHLTNGEYFRAGIIFEQLIEMNDSIQMIGYWLNFELHQQFQLNDTSTQLTGIELYHQFDGKRPAFFTSSFYKRLLKDVLYQNENCIVLGSYDHFQIVMWDAEHYNPYFVLNDQNQYLTHKEYRLNVRRMVAGTYKVKHLTLDKNNGALYTVWQHYNTRHGMDEETIDYVNRISYPKMEVSEVNVQDAITYYLKLQTNAVQIIEFKKYR</sequence>
<evidence type="ECO:0000256" key="3">
    <source>
        <dbReference type="ARBA" id="ARBA00023163"/>
    </source>
</evidence>
<gene>
    <name evidence="6" type="primary">rhaS</name>
    <name evidence="6" type="ORF">SAMEA2297795_00744</name>
    <name evidence="5" type="ORF">SAMEA2297796_00421</name>
</gene>
<proteinExistence type="predicted"/>
<name>A0A1D4J8I0_9STAP</name>
<protein>
    <submittedName>
        <fullName evidence="6">Regulatory protein</fullName>
    </submittedName>
</protein>
<keyword evidence="1" id="KW-0805">Transcription regulation</keyword>
<dbReference type="Proteomes" id="UP000095412">
    <property type="component" value="Unassembled WGS sequence"/>
</dbReference>
<keyword evidence="3" id="KW-0804">Transcription</keyword>
<evidence type="ECO:0000313" key="6">
    <source>
        <dbReference type="EMBL" id="SCS58139.1"/>
    </source>
</evidence>